<dbReference type="Proteomes" id="UP000249799">
    <property type="component" value="Chromosome"/>
</dbReference>
<organism evidence="4 5">
    <name type="scientific">Bradymonas sediminis</name>
    <dbReference type="NCBI Taxonomy" id="1548548"/>
    <lineage>
        <taxon>Bacteria</taxon>
        <taxon>Deltaproteobacteria</taxon>
        <taxon>Bradymonadales</taxon>
        <taxon>Bradymonadaceae</taxon>
        <taxon>Bradymonas</taxon>
    </lineage>
</organism>
<dbReference type="PROSITE" id="PS51257">
    <property type="entry name" value="PROKAR_LIPOPROTEIN"/>
    <property type="match status" value="1"/>
</dbReference>
<feature type="compositionally biased region" description="Polar residues" evidence="1">
    <location>
        <begin position="108"/>
        <end position="117"/>
    </location>
</feature>
<feature type="region of interest" description="Disordered" evidence="1">
    <location>
        <begin position="62"/>
        <end position="124"/>
    </location>
</feature>
<dbReference type="OrthoDB" id="186919at2"/>
<evidence type="ECO:0000313" key="5">
    <source>
        <dbReference type="Proteomes" id="UP000249799"/>
    </source>
</evidence>
<feature type="compositionally biased region" description="Low complexity" evidence="1">
    <location>
        <begin position="63"/>
        <end position="99"/>
    </location>
</feature>
<evidence type="ECO:0000256" key="2">
    <source>
        <dbReference type="SAM" id="SignalP"/>
    </source>
</evidence>
<feature type="domain" description="DUF4349" evidence="3">
    <location>
        <begin position="134"/>
        <end position="286"/>
    </location>
</feature>
<gene>
    <name evidence="4" type="ORF">DN745_04625</name>
</gene>
<dbReference type="InterPro" id="IPR025645">
    <property type="entry name" value="DUF4349"/>
</dbReference>
<sequence>MNRWRVCLCAGALLWVGAGCSASSQQRPNNSYANSYDSYDIGGRSEESYDYAEAESMNYDVQPASAPAPSRRSASSSGVARRSAPTPRPAPKAAAPGTPVRGGGAPDTSANGGQAATSGAAPKGEESAKTAPLLIYNGTVLLALYDVADTQEKIIELVESEGGWVSTRSTNRVILRVPAPKFRVMLDRIAGMGDLLDLQWQAEDVTAVVRDTRIRLDSALAMRARLQELLAKASDVKDALAIEQQLGRVILEIEQLQAALRGYKDRIAYSTITVEFRPKANQTLPNTEYTLPFSWIDGLGVQRLLQIPRM</sequence>
<keyword evidence="2" id="KW-0732">Signal</keyword>
<dbReference type="EMBL" id="CP030032">
    <property type="protein sequence ID" value="AWV88660.1"/>
    <property type="molecule type" value="Genomic_DNA"/>
</dbReference>
<name>A0A2Z4FIE4_9DELT</name>
<reference evidence="4 5" key="1">
    <citation type="submission" date="2018-06" db="EMBL/GenBank/DDBJ databases">
        <title>Lujinxingia sediminis gen. nov. sp. nov., a new facultative anaerobic member of the class Deltaproteobacteria, and proposal of Lujinxingaceae fam. nov.</title>
        <authorList>
            <person name="Guo L.-Y."/>
            <person name="Li C.-M."/>
            <person name="Wang S."/>
            <person name="Du Z.-J."/>
        </authorList>
    </citation>
    <scope>NUCLEOTIDE SEQUENCE [LARGE SCALE GENOMIC DNA]</scope>
    <source>
        <strain evidence="4 5">FA350</strain>
    </source>
</reference>
<evidence type="ECO:0000313" key="4">
    <source>
        <dbReference type="EMBL" id="AWV88660.1"/>
    </source>
</evidence>
<keyword evidence="5" id="KW-1185">Reference proteome</keyword>
<evidence type="ECO:0000256" key="1">
    <source>
        <dbReference type="SAM" id="MobiDB-lite"/>
    </source>
</evidence>
<evidence type="ECO:0000259" key="3">
    <source>
        <dbReference type="Pfam" id="PF14257"/>
    </source>
</evidence>
<accession>A0A2Z4FIE4</accession>
<proteinExistence type="predicted"/>
<dbReference type="KEGG" id="bsed:DN745_04625"/>
<feature type="chain" id="PRO_5043657916" description="DUF4349 domain-containing protein" evidence="2">
    <location>
        <begin position="23"/>
        <end position="310"/>
    </location>
</feature>
<feature type="signal peptide" evidence="2">
    <location>
        <begin position="1"/>
        <end position="22"/>
    </location>
</feature>
<protein>
    <recommendedName>
        <fullName evidence="3">DUF4349 domain-containing protein</fullName>
    </recommendedName>
</protein>
<dbReference type="AlphaFoldDB" id="A0A2Z4FIE4"/>
<dbReference type="Pfam" id="PF14257">
    <property type="entry name" value="DUF4349"/>
    <property type="match status" value="1"/>
</dbReference>